<organism evidence="1 2">
    <name type="scientific">Faecalibacillus intestinalis</name>
    <dbReference type="NCBI Taxonomy" id="1982626"/>
    <lineage>
        <taxon>Bacteria</taxon>
        <taxon>Bacillati</taxon>
        <taxon>Bacillota</taxon>
        <taxon>Erysipelotrichia</taxon>
        <taxon>Erysipelotrichales</taxon>
        <taxon>Coprobacillaceae</taxon>
        <taxon>Faecalibacillus</taxon>
    </lineage>
</organism>
<dbReference type="InterPro" id="IPR038600">
    <property type="entry name" value="Csn2_sf"/>
</dbReference>
<gene>
    <name evidence="1" type="primary">csn2</name>
    <name evidence="1" type="ORF">LJD74_12360</name>
</gene>
<name>A0AAW4VQ18_9FIRM</name>
<dbReference type="Pfam" id="PF09711">
    <property type="entry name" value="Cas_Csn2"/>
    <property type="match status" value="1"/>
</dbReference>
<dbReference type="Proteomes" id="UP001197827">
    <property type="component" value="Unassembled WGS sequence"/>
</dbReference>
<accession>A0AAW4VQ18</accession>
<dbReference type="AlphaFoldDB" id="A0AAW4VQ18"/>
<dbReference type="NCBIfam" id="TIGR01866">
    <property type="entry name" value="cas_Csn2"/>
    <property type="match status" value="1"/>
</dbReference>
<dbReference type="Gene3D" id="3.40.50.11940">
    <property type="match status" value="2"/>
</dbReference>
<proteinExistence type="predicted"/>
<reference evidence="1" key="1">
    <citation type="submission" date="2021-10" db="EMBL/GenBank/DDBJ databases">
        <title>Collection of gut derived symbiotic bacterial strains cultured from healthy donors.</title>
        <authorList>
            <person name="Lin H."/>
            <person name="Littmann E."/>
            <person name="Kohout C."/>
            <person name="Pamer E.G."/>
        </authorList>
    </citation>
    <scope>NUCLEOTIDE SEQUENCE</scope>
    <source>
        <strain evidence="1">DFI.5.2</strain>
    </source>
</reference>
<dbReference type="EMBL" id="JAJDKQ010000030">
    <property type="protein sequence ID" value="MCB8562778.1"/>
    <property type="molecule type" value="Genomic_DNA"/>
</dbReference>
<dbReference type="RefSeq" id="WP_117871954.1">
    <property type="nucleotide sequence ID" value="NZ_JAJDKQ010000030.1"/>
</dbReference>
<protein>
    <submittedName>
        <fullName evidence="1">Type II-A CRISPR-associated protein Csn2</fullName>
    </submittedName>
</protein>
<sequence length="225" mass="26974">MIMKIIGFDLEIDINQDGTNLLVVNDYKLFGKVCYDLNQINQDNIVFINNDKIINIKDIIIFSDILSFNFNDKSIITKLYNKLFKDIISNSEIDNELKDNFMNISKILYDEIENYNIDINLKEDIDLIKYFKLVRIEFENEYRSLFDKFIDILEVYSELYDQTLIFINALSYFTNEEINEILKYITYKKISVLFLENSYNRSVYFENEYIIDNDFYDYTVHNNGS</sequence>
<comment type="caution">
    <text evidence="1">The sequence shown here is derived from an EMBL/GenBank/DDBJ whole genome shotgun (WGS) entry which is preliminary data.</text>
</comment>
<evidence type="ECO:0000313" key="2">
    <source>
        <dbReference type="Proteomes" id="UP001197827"/>
    </source>
</evidence>
<dbReference type="InterPro" id="IPR010146">
    <property type="entry name" value="CRISPR-assoc_prot_Csn2-typ"/>
</dbReference>
<evidence type="ECO:0000313" key="1">
    <source>
        <dbReference type="EMBL" id="MCB8562778.1"/>
    </source>
</evidence>